<keyword evidence="1" id="KW-0732">Signal</keyword>
<proteinExistence type="predicted"/>
<feature type="chain" id="PRO_5044547767" evidence="1">
    <location>
        <begin position="25"/>
        <end position="179"/>
    </location>
</feature>
<dbReference type="KEGG" id="cpro:CPRO_23730"/>
<dbReference type="Proteomes" id="UP000068026">
    <property type="component" value="Chromosome"/>
</dbReference>
<evidence type="ECO:0000313" key="5">
    <source>
        <dbReference type="Proteomes" id="UP000184204"/>
    </source>
</evidence>
<evidence type="ECO:0000256" key="1">
    <source>
        <dbReference type="SAM" id="SignalP"/>
    </source>
</evidence>
<reference evidence="2 4" key="1">
    <citation type="journal article" date="2016" name="Genome Announc.">
        <title>Complete Genome Sequence of the Amino Acid-Fermenting Clostridium propionicum X2 (DSM 1682).</title>
        <authorList>
            <person name="Poehlein A."/>
            <person name="Schlien K."/>
            <person name="Chowdhury N.P."/>
            <person name="Gottschalk G."/>
            <person name="Buckel W."/>
            <person name="Daniel R."/>
        </authorList>
    </citation>
    <scope>NUCLEOTIDE SEQUENCE [LARGE SCALE GENOMIC DNA]</scope>
    <source>
        <strain evidence="2 4">X2</strain>
    </source>
</reference>
<dbReference type="AlphaFoldDB" id="A0A0X8VBH5"/>
<evidence type="ECO:0000313" key="3">
    <source>
        <dbReference type="EMBL" id="SHE94486.1"/>
    </source>
</evidence>
<reference evidence="5" key="3">
    <citation type="submission" date="2016-11" db="EMBL/GenBank/DDBJ databases">
        <authorList>
            <person name="Jaros S."/>
            <person name="Januszkiewicz K."/>
            <person name="Wedrychowicz H."/>
        </authorList>
    </citation>
    <scope>NUCLEOTIDE SEQUENCE [LARGE SCALE GENOMIC DNA]</scope>
    <source>
        <strain evidence="5">DSM 1682</strain>
    </source>
</reference>
<gene>
    <name evidence="2" type="ORF">CPRO_23730</name>
    <name evidence="3" type="ORF">SAMN02745151_02284</name>
</gene>
<reference evidence="3" key="4">
    <citation type="submission" date="2016-11" db="EMBL/GenBank/DDBJ databases">
        <authorList>
            <person name="Varghese N."/>
            <person name="Submissions S."/>
        </authorList>
    </citation>
    <scope>NUCLEOTIDE SEQUENCE</scope>
    <source>
        <strain evidence="3">DSM 1682</strain>
    </source>
</reference>
<evidence type="ECO:0000313" key="2">
    <source>
        <dbReference type="EMBL" id="AMJ41940.1"/>
    </source>
</evidence>
<dbReference type="EMBL" id="FQUA01000011">
    <property type="protein sequence ID" value="SHE94486.1"/>
    <property type="molecule type" value="Genomic_DNA"/>
</dbReference>
<reference evidence="4" key="2">
    <citation type="submission" date="2016-01" db="EMBL/GenBank/DDBJ databases">
        <authorList>
            <person name="Poehlein A."/>
            <person name="Schlien K."/>
            <person name="Gottschalk G."/>
            <person name="Buckel W."/>
            <person name="Daniel R."/>
        </authorList>
    </citation>
    <scope>NUCLEOTIDE SEQUENCE [LARGE SCALE GENOMIC DNA]</scope>
    <source>
        <strain evidence="4">X2</strain>
    </source>
</reference>
<accession>A0A0X8VBH5</accession>
<feature type="signal peptide" evidence="1">
    <location>
        <begin position="1"/>
        <end position="24"/>
    </location>
</feature>
<dbReference type="RefSeq" id="WP_066051967.1">
    <property type="nucleotide sequence ID" value="NZ_CP014223.1"/>
</dbReference>
<sequence>MKKYIAKLLVCVICVSSISIPTYAKEKDGTTYVGTENAPISTRAHEMEVKKEKIGNTVRTTVDLGEAGGQLPGGTSFTGGSGMLIWSDGGANANCSVSIAGSAVSFSLNIGTSKSGVSGKGITVPGDGRFYKLGVKRTVDVTGYKCYERLAGTSLPWNYVGTNAEVKKISESFYLIKVQ</sequence>
<evidence type="ECO:0000313" key="4">
    <source>
        <dbReference type="Proteomes" id="UP000068026"/>
    </source>
</evidence>
<keyword evidence="4" id="KW-1185">Reference proteome</keyword>
<dbReference type="Proteomes" id="UP000184204">
    <property type="component" value="Unassembled WGS sequence"/>
</dbReference>
<dbReference type="EMBL" id="CP014223">
    <property type="protein sequence ID" value="AMJ41940.1"/>
    <property type="molecule type" value="Genomic_DNA"/>
</dbReference>
<name>A0A0X8VBH5_ANAPI</name>
<organism evidence="3 5">
    <name type="scientific">Anaerotignum propionicum DSM 1682</name>
    <dbReference type="NCBI Taxonomy" id="991789"/>
    <lineage>
        <taxon>Bacteria</taxon>
        <taxon>Bacillati</taxon>
        <taxon>Bacillota</taxon>
        <taxon>Clostridia</taxon>
        <taxon>Lachnospirales</taxon>
        <taxon>Anaerotignaceae</taxon>
        <taxon>Anaerotignum</taxon>
    </lineage>
</organism>
<protein>
    <submittedName>
        <fullName evidence="3">Uncharacterized protein</fullName>
    </submittedName>
</protein>